<dbReference type="Gene3D" id="1.10.10.10">
    <property type="entry name" value="Winged helix-like DNA-binding domain superfamily/Winged helix DNA-binding domain"/>
    <property type="match status" value="1"/>
</dbReference>
<gene>
    <name evidence="2" type="primary">yqjI</name>
    <name evidence="2" type="ORF">SAMEA4384403_01845</name>
</gene>
<dbReference type="OrthoDB" id="9814826at2"/>
<dbReference type="SUPFAM" id="SSF46785">
    <property type="entry name" value="Winged helix' DNA-binding domain"/>
    <property type="match status" value="1"/>
</dbReference>
<evidence type="ECO:0000313" key="3">
    <source>
        <dbReference type="Proteomes" id="UP000242084"/>
    </source>
</evidence>
<organism evidence="2 3">
    <name type="scientific">Mammaliicoccus stepanovicii</name>
    <dbReference type="NCBI Taxonomy" id="643214"/>
    <lineage>
        <taxon>Bacteria</taxon>
        <taxon>Bacillati</taxon>
        <taxon>Bacillota</taxon>
        <taxon>Bacilli</taxon>
        <taxon>Bacillales</taxon>
        <taxon>Staphylococcaceae</taxon>
        <taxon>Mammaliicoccus</taxon>
    </lineage>
</organism>
<dbReference type="InterPro" id="IPR036390">
    <property type="entry name" value="WH_DNA-bd_sf"/>
</dbReference>
<dbReference type="PANTHER" id="PTHR43252">
    <property type="entry name" value="TRANSCRIPTIONAL REGULATOR YQJI"/>
    <property type="match status" value="1"/>
</dbReference>
<keyword evidence="3" id="KW-1185">Reference proteome</keyword>
<protein>
    <submittedName>
        <fullName evidence="2">PadR family transcriptional regulator</fullName>
    </submittedName>
</protein>
<evidence type="ECO:0000313" key="2">
    <source>
        <dbReference type="EMBL" id="SNV73873.1"/>
    </source>
</evidence>
<dbReference type="Pfam" id="PF03551">
    <property type="entry name" value="PadR"/>
    <property type="match status" value="1"/>
</dbReference>
<sequence>MLNRSRHERIQAMMQHEGGGFGRSFDGRDKMFGTSRGKDRFFKKGNLQYIILKLLLDEPKHGYQIIKDLESQFKGFYSPSPGSVYPILQMLEDRDFVSIIKEGNKKVYTVTEEGRQFLADNIDNDDFSKRMEHFKNMDMDKLKKSRNDIQELFKLFMIAGQSAMKDEEKYKAFQELIKETRSKLESFQEEN</sequence>
<name>A0A239ZSW8_9STAP</name>
<dbReference type="AlphaFoldDB" id="A0A239ZSW8"/>
<dbReference type="InterPro" id="IPR036388">
    <property type="entry name" value="WH-like_DNA-bd_sf"/>
</dbReference>
<accession>A0A239ZSW8</accession>
<evidence type="ECO:0000259" key="1">
    <source>
        <dbReference type="Pfam" id="PF03551"/>
    </source>
</evidence>
<feature type="domain" description="Transcription regulator PadR N-terminal" evidence="1">
    <location>
        <begin position="51"/>
        <end position="119"/>
    </location>
</feature>
<dbReference type="Proteomes" id="UP000242084">
    <property type="component" value="Chromosome 1"/>
</dbReference>
<proteinExistence type="predicted"/>
<dbReference type="PANTHER" id="PTHR43252:SF2">
    <property type="entry name" value="TRANSCRIPTION REGULATOR, PADR-LIKE FAMILY"/>
    <property type="match status" value="1"/>
</dbReference>
<dbReference type="RefSeq" id="WP_095088834.1">
    <property type="nucleotide sequence ID" value="NZ_BMDM01000001.1"/>
</dbReference>
<reference evidence="2 3" key="1">
    <citation type="submission" date="2017-06" db="EMBL/GenBank/DDBJ databases">
        <authorList>
            <consortium name="Pathogen Informatics"/>
        </authorList>
    </citation>
    <scope>NUCLEOTIDE SEQUENCE [LARGE SCALE GENOMIC DNA]</scope>
    <source>
        <strain evidence="2 3">NCTC13839</strain>
    </source>
</reference>
<dbReference type="EMBL" id="LT906462">
    <property type="protein sequence ID" value="SNV73873.1"/>
    <property type="molecule type" value="Genomic_DNA"/>
</dbReference>
<dbReference type="InterPro" id="IPR005149">
    <property type="entry name" value="Tscrpt_reg_PadR_N"/>
</dbReference>
<dbReference type="KEGG" id="sste:SAMEA4384403_1845"/>